<keyword evidence="2" id="KW-1185">Reference proteome</keyword>
<accession>A0A9N9KCJ4</accession>
<feature type="non-terminal residue" evidence="1">
    <location>
        <position position="150"/>
    </location>
</feature>
<proteinExistence type="predicted"/>
<comment type="caution">
    <text evidence="1">The sequence shown here is derived from an EMBL/GenBank/DDBJ whole genome shotgun (WGS) entry which is preliminary data.</text>
</comment>
<name>A0A9N9KCJ4_9GLOM</name>
<dbReference type="Proteomes" id="UP000789759">
    <property type="component" value="Unassembled WGS sequence"/>
</dbReference>
<evidence type="ECO:0000313" key="2">
    <source>
        <dbReference type="Proteomes" id="UP000789759"/>
    </source>
</evidence>
<dbReference type="OrthoDB" id="2439111at2759"/>
<dbReference type="AlphaFoldDB" id="A0A9N9KCJ4"/>
<dbReference type="EMBL" id="CAJVQA010049623">
    <property type="protein sequence ID" value="CAG8820763.1"/>
    <property type="molecule type" value="Genomic_DNA"/>
</dbReference>
<feature type="non-terminal residue" evidence="1">
    <location>
        <position position="1"/>
    </location>
</feature>
<protein>
    <submittedName>
        <fullName evidence="1">23648_t:CDS:1</fullName>
    </submittedName>
</protein>
<evidence type="ECO:0000313" key="1">
    <source>
        <dbReference type="EMBL" id="CAG8820763.1"/>
    </source>
</evidence>
<sequence length="150" mass="17620">RPLDPIWEHFATTPLKSSGHFSAIYKYCNTQFSCGHPNKLEVHLAKKCEDESLDDEIRSKYLEIAIQRQLSKEKTSSKNQLKKQKITFAMCGLLFSIIENLWFINILKSLRSLYVLFTRKYLSNTLLNEEVIKINWETKKYLKTTDNLTL</sequence>
<gene>
    <name evidence="1" type="ORF">CPELLU_LOCUS19666</name>
</gene>
<organism evidence="1 2">
    <name type="scientific">Cetraspora pellucida</name>
    <dbReference type="NCBI Taxonomy" id="1433469"/>
    <lineage>
        <taxon>Eukaryota</taxon>
        <taxon>Fungi</taxon>
        <taxon>Fungi incertae sedis</taxon>
        <taxon>Mucoromycota</taxon>
        <taxon>Glomeromycotina</taxon>
        <taxon>Glomeromycetes</taxon>
        <taxon>Diversisporales</taxon>
        <taxon>Gigasporaceae</taxon>
        <taxon>Cetraspora</taxon>
    </lineage>
</organism>
<reference evidence="1" key="1">
    <citation type="submission" date="2021-06" db="EMBL/GenBank/DDBJ databases">
        <authorList>
            <person name="Kallberg Y."/>
            <person name="Tangrot J."/>
            <person name="Rosling A."/>
        </authorList>
    </citation>
    <scope>NUCLEOTIDE SEQUENCE</scope>
    <source>
        <strain evidence="1">FL966</strain>
    </source>
</reference>